<evidence type="ECO:0000313" key="1">
    <source>
        <dbReference type="EMBL" id="SSX31650.1"/>
    </source>
</evidence>
<dbReference type="EMBL" id="UFQT01001748">
    <property type="protein sequence ID" value="SSX31650.1"/>
    <property type="molecule type" value="Genomic_DNA"/>
</dbReference>
<protein>
    <submittedName>
        <fullName evidence="1">CSON003892 protein</fullName>
    </submittedName>
</protein>
<dbReference type="VEuPathDB" id="VectorBase:CSON003892"/>
<accession>A0A336MNM2</accession>
<sequence length="141" mass="15865">MKASCFLIARSGHVLKISSINCISFNIIANRIAGVYCLNFRDNVNAHLSKLTFSGSATYGTQLCKYKQTRGYAFSSTNSSRRINLRGLGTEVIDVVEARISRAIVSKEENTEDYSSFIKPNEKFNFNKSQVQYKKAPQHKL</sequence>
<organism evidence="1">
    <name type="scientific">Culicoides sonorensis</name>
    <name type="common">Biting midge</name>
    <dbReference type="NCBI Taxonomy" id="179676"/>
    <lineage>
        <taxon>Eukaryota</taxon>
        <taxon>Metazoa</taxon>
        <taxon>Ecdysozoa</taxon>
        <taxon>Arthropoda</taxon>
        <taxon>Hexapoda</taxon>
        <taxon>Insecta</taxon>
        <taxon>Pterygota</taxon>
        <taxon>Neoptera</taxon>
        <taxon>Endopterygota</taxon>
        <taxon>Diptera</taxon>
        <taxon>Nematocera</taxon>
        <taxon>Chironomoidea</taxon>
        <taxon>Ceratopogonidae</taxon>
        <taxon>Ceratopogoninae</taxon>
        <taxon>Culicoides</taxon>
        <taxon>Monoculicoides</taxon>
    </lineage>
</organism>
<proteinExistence type="predicted"/>
<reference evidence="1" key="1">
    <citation type="submission" date="2018-07" db="EMBL/GenBank/DDBJ databases">
        <authorList>
            <person name="Quirk P.G."/>
            <person name="Krulwich T.A."/>
        </authorList>
    </citation>
    <scope>NUCLEOTIDE SEQUENCE</scope>
</reference>
<dbReference type="AlphaFoldDB" id="A0A336MNM2"/>
<gene>
    <name evidence="1" type="primary">CSON003892</name>
</gene>
<name>A0A336MNM2_CULSO</name>